<dbReference type="Gene3D" id="3.60.160.10">
    <property type="entry name" value="Mitochondrial biogenesis AIM24"/>
    <property type="match status" value="1"/>
</dbReference>
<sequence length="386" mass="41487">MRFLHGYGLGHKYPLVTSLRRIPPNRWISLAVGDAGQSKKSTPTLQTQPLPTTTDAPNSTTAPITSNGTASSPDPAQVIRQWAVGLHSVLPQDKRPPPGEPRLEVVSSGHGAMVHATLPPYSVLYTVPGTVIGQSVAVTKQRTTRENIVTATSKAVGLGARLFYDKLATKRTNGDALLAAPAQGDVAVLELNGATSYVVQPTALSALTAGTHLTVAPGTSTDVLGRPRLHVSGRGAFVIGVTGGIHQIVLAAGEEYRVNPNYLVAWDDALTLTKPTPDTSSQPPASTAVSQQRGIPTLYQRALRRLLSRDTLIPQSVQQRLHQWVSPLRPLGTGVTSIIRLLYQRFFKSQDLWLVRGPGDFYIATRQPARFLSPVTRFSNSKSAEQ</sequence>
<proteinExistence type="inferred from homology"/>
<protein>
    <recommendedName>
        <fullName evidence="3 6">Altered inheritance of mitochondria protein 24, mitochondrial</fullName>
    </recommendedName>
</protein>
<name>A0A9W8AXA7_9FUNG</name>
<keyword evidence="4" id="KW-0809">Transit peptide</keyword>
<dbReference type="OrthoDB" id="1705416at2759"/>
<feature type="region of interest" description="Disordered" evidence="7">
    <location>
        <begin position="33"/>
        <end position="74"/>
    </location>
</feature>
<evidence type="ECO:0000256" key="6">
    <source>
        <dbReference type="RuleBase" id="RU363045"/>
    </source>
</evidence>
<dbReference type="SUPFAM" id="SSF51219">
    <property type="entry name" value="TRAP-like"/>
    <property type="match status" value="1"/>
</dbReference>
<dbReference type="AlphaFoldDB" id="A0A9W8AXA7"/>
<dbReference type="GO" id="GO:0007007">
    <property type="term" value="P:inner mitochondrial membrane organization"/>
    <property type="evidence" value="ECO:0007669"/>
    <property type="project" value="TreeGrafter"/>
</dbReference>
<reference evidence="8" key="1">
    <citation type="submission" date="2022-07" db="EMBL/GenBank/DDBJ databases">
        <title>Phylogenomic reconstructions and comparative analyses of Kickxellomycotina fungi.</title>
        <authorList>
            <person name="Reynolds N.K."/>
            <person name="Stajich J.E."/>
            <person name="Barry K."/>
            <person name="Grigoriev I.V."/>
            <person name="Crous P."/>
            <person name="Smith M.E."/>
        </authorList>
    </citation>
    <scope>NUCLEOTIDE SEQUENCE</scope>
    <source>
        <strain evidence="8">RSA 1196</strain>
    </source>
</reference>
<dbReference type="InterPro" id="IPR036983">
    <property type="entry name" value="AIM24_sf"/>
</dbReference>
<evidence type="ECO:0000256" key="2">
    <source>
        <dbReference type="ARBA" id="ARBA00009322"/>
    </source>
</evidence>
<comment type="caution">
    <text evidence="8">The sequence shown here is derived from an EMBL/GenBank/DDBJ whole genome shotgun (WGS) entry which is preliminary data.</text>
</comment>
<evidence type="ECO:0000313" key="8">
    <source>
        <dbReference type="EMBL" id="KAJ1967719.1"/>
    </source>
</evidence>
<dbReference type="InterPro" id="IPR016031">
    <property type="entry name" value="Trp_RNA-bd_attenuator-like_dom"/>
</dbReference>
<evidence type="ECO:0000313" key="9">
    <source>
        <dbReference type="Proteomes" id="UP001150925"/>
    </source>
</evidence>
<gene>
    <name evidence="8" type="ORF">IWQ62_001681</name>
</gene>
<feature type="compositionally biased region" description="Low complexity" evidence="7">
    <location>
        <begin position="42"/>
        <end position="54"/>
    </location>
</feature>
<comment type="subcellular location">
    <subcellularLocation>
        <location evidence="1 6">Mitochondrion</location>
    </subcellularLocation>
</comment>
<keyword evidence="5 6" id="KW-0496">Mitochondrion</keyword>
<dbReference type="Proteomes" id="UP001150925">
    <property type="component" value="Unassembled WGS sequence"/>
</dbReference>
<dbReference type="PANTHER" id="PTHR36959">
    <property type="entry name" value="ALTERED INHERITANCE OF MITOCHONDRIA PROTEIN 24, MITOCHONDRIAL"/>
    <property type="match status" value="1"/>
</dbReference>
<evidence type="ECO:0000256" key="1">
    <source>
        <dbReference type="ARBA" id="ARBA00004173"/>
    </source>
</evidence>
<accession>A0A9W8AXA7</accession>
<evidence type="ECO:0000256" key="5">
    <source>
        <dbReference type="ARBA" id="ARBA00023128"/>
    </source>
</evidence>
<feature type="compositionally biased region" description="Polar residues" evidence="7">
    <location>
        <begin position="55"/>
        <end position="74"/>
    </location>
</feature>
<dbReference type="PANTHER" id="PTHR36959:SF2">
    <property type="entry name" value="ALTERED INHERITANCE OF MITOCHONDRIA PROTEIN 24, MITOCHONDRIAL"/>
    <property type="match status" value="1"/>
</dbReference>
<evidence type="ECO:0000256" key="3">
    <source>
        <dbReference type="ARBA" id="ARBA00013287"/>
    </source>
</evidence>
<dbReference type="Pfam" id="PF01987">
    <property type="entry name" value="AIM24"/>
    <property type="match status" value="1"/>
</dbReference>
<dbReference type="InterPro" id="IPR002838">
    <property type="entry name" value="AIM24"/>
</dbReference>
<dbReference type="EMBL" id="JANBPY010000293">
    <property type="protein sequence ID" value="KAJ1967719.1"/>
    <property type="molecule type" value="Genomic_DNA"/>
</dbReference>
<evidence type="ECO:0000256" key="7">
    <source>
        <dbReference type="SAM" id="MobiDB-lite"/>
    </source>
</evidence>
<dbReference type="GO" id="GO:0005743">
    <property type="term" value="C:mitochondrial inner membrane"/>
    <property type="evidence" value="ECO:0007669"/>
    <property type="project" value="TreeGrafter"/>
</dbReference>
<evidence type="ECO:0000256" key="4">
    <source>
        <dbReference type="ARBA" id="ARBA00022946"/>
    </source>
</evidence>
<comment type="similarity">
    <text evidence="2 6">Belongs to the AIM24 family.</text>
</comment>
<keyword evidence="9" id="KW-1185">Reference proteome</keyword>
<organism evidence="8 9">
    <name type="scientific">Dispira parvispora</name>
    <dbReference type="NCBI Taxonomy" id="1520584"/>
    <lineage>
        <taxon>Eukaryota</taxon>
        <taxon>Fungi</taxon>
        <taxon>Fungi incertae sedis</taxon>
        <taxon>Zoopagomycota</taxon>
        <taxon>Kickxellomycotina</taxon>
        <taxon>Dimargaritomycetes</taxon>
        <taxon>Dimargaritales</taxon>
        <taxon>Dimargaritaceae</taxon>
        <taxon>Dispira</taxon>
    </lineage>
</organism>